<feature type="region of interest" description="Disordered" evidence="1">
    <location>
        <begin position="1"/>
        <end position="39"/>
    </location>
</feature>
<dbReference type="GO" id="GO:0031146">
    <property type="term" value="P:SCF-dependent proteasomal ubiquitin-dependent protein catabolic process"/>
    <property type="evidence" value="ECO:0007669"/>
    <property type="project" value="TreeGrafter"/>
</dbReference>
<keyword evidence="4" id="KW-1185">Reference proteome</keyword>
<dbReference type="GO" id="GO:0019005">
    <property type="term" value="C:SCF ubiquitin ligase complex"/>
    <property type="evidence" value="ECO:0007669"/>
    <property type="project" value="TreeGrafter"/>
</dbReference>
<feature type="domain" description="F-box" evidence="2">
    <location>
        <begin position="41"/>
        <end position="88"/>
    </location>
</feature>
<dbReference type="GO" id="GO:0005737">
    <property type="term" value="C:cytoplasm"/>
    <property type="evidence" value="ECO:0007669"/>
    <property type="project" value="TreeGrafter"/>
</dbReference>
<dbReference type="InterPro" id="IPR036047">
    <property type="entry name" value="F-box-like_dom_sf"/>
</dbReference>
<sequence>MARLAGLPKGPLADRKGDAIVREEDRNDNEDDGGDGGGGGGEGLVSLNDDLIAYIFSFLTAKDLSAAARVNRRLRALCNDDRKVWRALCERRWGQSTCLGKWGGGLVTFRAIYSALHKLEGLVGMWRSVGNCQFSSIVDFEWRTDGIEGVRVVPYPGPDSYQIVRVPFIKATLTTEGEVMIQVNLQWSASLGRGTAASSPESPSRVRHPIQELQGSSALVEMRAGAGGDASSPPRSNRLSVGEDGPSSPSEEILENSPLGWGVDDVADANGVGWSSAVAQLATLDFVSDCHFILEEKLTPSPVPTQKPCSVFAEAAVLASVCVRGSPDAHYDSQSSSPPGSFGYAMCQYMSNKVTSPGGGKCGRRQRRQRRRLSGLPGFAEHFVKVTNTHPTTEKPLQGLWRSASGPTGGQNLLLLSYDDEERQIVCRKLAGLDGVSKNGTVQWRAKICSCMASPLSPKEQLLHDRRLVVPAPSVSISSFYYSWSSALPPSERTVPNSHPEQVVPSCCENMPAKDINGGTRRQLSASSSNSIRELVVEESVVVAVFHTVQDDNLGTSREVEGRLWQYAGGHLAYSLMEDEYMVEYRRVIPASFMSLRGSRRIGSAVLRSRC</sequence>
<dbReference type="SUPFAM" id="SSF81383">
    <property type="entry name" value="F-box domain"/>
    <property type="match status" value="1"/>
</dbReference>
<feature type="compositionally biased region" description="Basic and acidic residues" evidence="1">
    <location>
        <begin position="12"/>
        <end position="25"/>
    </location>
</feature>
<protein>
    <recommendedName>
        <fullName evidence="2">F-box domain-containing protein</fullName>
    </recommendedName>
</protein>
<feature type="region of interest" description="Disordered" evidence="1">
    <location>
        <begin position="224"/>
        <end position="259"/>
    </location>
</feature>
<organism evidence="3 4">
    <name type="scientific">Chara braunii</name>
    <name type="common">Braun's stonewort</name>
    <dbReference type="NCBI Taxonomy" id="69332"/>
    <lineage>
        <taxon>Eukaryota</taxon>
        <taxon>Viridiplantae</taxon>
        <taxon>Streptophyta</taxon>
        <taxon>Charophyceae</taxon>
        <taxon>Charales</taxon>
        <taxon>Characeae</taxon>
        <taxon>Chara</taxon>
    </lineage>
</organism>
<evidence type="ECO:0000313" key="3">
    <source>
        <dbReference type="EMBL" id="GBG77821.1"/>
    </source>
</evidence>
<dbReference type="STRING" id="69332.A0A388L686"/>
<dbReference type="SMART" id="SM00256">
    <property type="entry name" value="FBOX"/>
    <property type="match status" value="1"/>
</dbReference>
<dbReference type="InterPro" id="IPR001810">
    <property type="entry name" value="F-box_dom"/>
</dbReference>
<name>A0A388L686_CHABU</name>
<dbReference type="AlphaFoldDB" id="A0A388L686"/>
<dbReference type="PROSITE" id="PS50181">
    <property type="entry name" value="FBOX"/>
    <property type="match status" value="1"/>
</dbReference>
<accession>A0A388L686</accession>
<dbReference type="PANTHER" id="PTHR12874">
    <property type="entry name" value="F-BOX ONLY PROTEIN 48-RELATED"/>
    <property type="match status" value="1"/>
</dbReference>
<dbReference type="OrthoDB" id="1924875at2759"/>
<gene>
    <name evidence="3" type="ORF">CBR_g25752</name>
</gene>
<dbReference type="Pfam" id="PF12937">
    <property type="entry name" value="F-box-like"/>
    <property type="match status" value="1"/>
</dbReference>
<dbReference type="PANTHER" id="PTHR12874:SF28">
    <property type="entry name" value="F-BOX PROTEIN"/>
    <property type="match status" value="1"/>
</dbReference>
<dbReference type="Gramene" id="GBG77821">
    <property type="protein sequence ID" value="GBG77821"/>
    <property type="gene ID" value="CBR_g25752"/>
</dbReference>
<dbReference type="EMBL" id="BFEA01000278">
    <property type="protein sequence ID" value="GBG77821.1"/>
    <property type="molecule type" value="Genomic_DNA"/>
</dbReference>
<evidence type="ECO:0000259" key="2">
    <source>
        <dbReference type="PROSITE" id="PS50181"/>
    </source>
</evidence>
<proteinExistence type="predicted"/>
<evidence type="ECO:0000256" key="1">
    <source>
        <dbReference type="SAM" id="MobiDB-lite"/>
    </source>
</evidence>
<dbReference type="Gene3D" id="1.20.1280.50">
    <property type="match status" value="1"/>
</dbReference>
<comment type="caution">
    <text evidence="3">The sequence shown here is derived from an EMBL/GenBank/DDBJ whole genome shotgun (WGS) entry which is preliminary data.</text>
</comment>
<reference evidence="3 4" key="1">
    <citation type="journal article" date="2018" name="Cell">
        <title>The Chara Genome: Secondary Complexity and Implications for Plant Terrestrialization.</title>
        <authorList>
            <person name="Nishiyama T."/>
            <person name="Sakayama H."/>
            <person name="Vries J.D."/>
            <person name="Buschmann H."/>
            <person name="Saint-Marcoux D."/>
            <person name="Ullrich K.K."/>
            <person name="Haas F.B."/>
            <person name="Vanderstraeten L."/>
            <person name="Becker D."/>
            <person name="Lang D."/>
            <person name="Vosolsobe S."/>
            <person name="Rombauts S."/>
            <person name="Wilhelmsson P.K.I."/>
            <person name="Janitza P."/>
            <person name="Kern R."/>
            <person name="Heyl A."/>
            <person name="Rumpler F."/>
            <person name="Villalobos L.I.A.C."/>
            <person name="Clay J.M."/>
            <person name="Skokan R."/>
            <person name="Toyoda A."/>
            <person name="Suzuki Y."/>
            <person name="Kagoshima H."/>
            <person name="Schijlen E."/>
            <person name="Tajeshwar N."/>
            <person name="Catarino B."/>
            <person name="Hetherington A.J."/>
            <person name="Saltykova A."/>
            <person name="Bonnot C."/>
            <person name="Breuninger H."/>
            <person name="Symeonidi A."/>
            <person name="Radhakrishnan G.V."/>
            <person name="Van Nieuwerburgh F."/>
            <person name="Deforce D."/>
            <person name="Chang C."/>
            <person name="Karol K.G."/>
            <person name="Hedrich R."/>
            <person name="Ulvskov P."/>
            <person name="Glockner G."/>
            <person name="Delwiche C.F."/>
            <person name="Petrasek J."/>
            <person name="Van de Peer Y."/>
            <person name="Friml J."/>
            <person name="Beilby M."/>
            <person name="Dolan L."/>
            <person name="Kohara Y."/>
            <person name="Sugano S."/>
            <person name="Fujiyama A."/>
            <person name="Delaux P.-M."/>
            <person name="Quint M."/>
            <person name="TheiBen G."/>
            <person name="Hagemann M."/>
            <person name="Harholt J."/>
            <person name="Dunand C."/>
            <person name="Zachgo S."/>
            <person name="Langdale J."/>
            <person name="Maumus F."/>
            <person name="Straeten D.V.D."/>
            <person name="Gould S.B."/>
            <person name="Rensing S.A."/>
        </authorList>
    </citation>
    <scope>NUCLEOTIDE SEQUENCE [LARGE SCALE GENOMIC DNA]</scope>
    <source>
        <strain evidence="3 4">S276</strain>
    </source>
</reference>
<dbReference type="GO" id="GO:0009740">
    <property type="term" value="P:gibberellic acid mediated signaling pathway"/>
    <property type="evidence" value="ECO:0007669"/>
    <property type="project" value="TreeGrafter"/>
</dbReference>
<dbReference type="Proteomes" id="UP000265515">
    <property type="component" value="Unassembled WGS sequence"/>
</dbReference>
<evidence type="ECO:0000313" key="4">
    <source>
        <dbReference type="Proteomes" id="UP000265515"/>
    </source>
</evidence>